<dbReference type="InterPro" id="IPR027417">
    <property type="entry name" value="P-loop_NTPase"/>
</dbReference>
<dbReference type="SMART" id="SM00493">
    <property type="entry name" value="TOPRIM"/>
    <property type="match status" value="1"/>
</dbReference>
<name>I7M671_TETTS</name>
<dbReference type="PROSITE" id="PS50880">
    <property type="entry name" value="TOPRIM"/>
    <property type="match status" value="1"/>
</dbReference>
<feature type="region of interest" description="Disordered" evidence="1">
    <location>
        <begin position="51"/>
        <end position="91"/>
    </location>
</feature>
<dbReference type="GO" id="GO:0043139">
    <property type="term" value="F:5'-3' DNA helicase activity"/>
    <property type="evidence" value="ECO:0007669"/>
    <property type="project" value="InterPro"/>
</dbReference>
<dbReference type="Pfam" id="PF13481">
    <property type="entry name" value="AAA_25"/>
    <property type="match status" value="1"/>
</dbReference>
<evidence type="ECO:0000313" key="5">
    <source>
        <dbReference type="Proteomes" id="UP000009168"/>
    </source>
</evidence>
<evidence type="ECO:0000259" key="3">
    <source>
        <dbReference type="PROSITE" id="PS51199"/>
    </source>
</evidence>
<dbReference type="GO" id="GO:0003697">
    <property type="term" value="F:single-stranded DNA binding"/>
    <property type="evidence" value="ECO:0007669"/>
    <property type="project" value="InterPro"/>
</dbReference>
<dbReference type="RefSeq" id="XP_001032136.1">
    <property type="nucleotide sequence ID" value="XM_001032136.2"/>
</dbReference>
<protein>
    <submittedName>
        <fullName evidence="4">Toprim domain protein</fullName>
    </submittedName>
</protein>
<keyword evidence="5" id="KW-1185">Reference proteome</keyword>
<feature type="region of interest" description="Disordered" evidence="1">
    <location>
        <begin position="757"/>
        <end position="869"/>
    </location>
</feature>
<sequence length="1088" mass="126036">MQKVLKQGLLATCKNTRSIYKYGMKNTIKSLCQKNINQKTQLQNQFISFKYSTDPNNSGNQKSQNDNNNFTRNDKDQSKNTQQQQNPQSGRFFYSHTKMSSHYILKEDEVYDLLNKFDIQYKQSLNNSQIQIEWCPFCLKPHNNDISNAYTLGIKKQSGQFNCFRCGIHGSWWDFKNLLYKNISINDFRNYSQNYQQQQEERMDDSEYYLYHNQLFDKEVYKEELNYICGKENSTQRHINFETLVKYKIGIGKEDFINKEGDVIKVPVVYFPMFKFEKVEAESSDEDKARDVFQDETNGNSQRITISTNSCKLIKCKIRGIGSENKKYMRVKPSGSKSGIFGLNTVPQNAKELVITEGEYDAMAVNQATGLPAVSLPNGASNLPLEVIECLEKIEKIYLWLDNDEVGRNNRQKLAEKLGVHRTYIVNTLGEKDANDILRQDPSRIIKYIQESATIPDQNILMFSDLKDLVLHRLLKFEHSQGYRSRRFEFFNETIKGLRRGEMTVLTGPTGSGKTTFLSQLSLDFCTQQVPTLWGSFEIKNEVLATNMIMQMSGQDLFKNHNKFPYWAQRFDMIPMYFMNFYGSTNLDQIISTIEYSIYKYDIQHVVIDNLQFLLGTQAKGFSKFDLQERAIEAFRQLATKKDIHLTLVIHPKKVDENEDLNISSVFGSAKATQEADNVIIMQNRDKYRVIDIKKNRFNGDIGKKAIIFDKSNKNFYEMSLGEVSEILSSKKTISDIVKFKREKILEKIEEEDQVNPVVDIKRNKSGNPNNNKNNDGDDNGGSNTPPSSSSNPPSSNTPPSSGTPPPPSSSSASAASSNQIEDVQNADKQSLFSAQKQQSQLWEQNNQKQDKKSEDKSKIQKSKKQNENIEIIDKEDTILNVMDTQAQQESIDQQKDEVQLNLEESLEQIEIIHKNNEAVDQIESNLSLNYNYEDEMQEAINEELIEQEIQGQKQQQQIKQKNKNIYKKEEYDTDSLEPMNFDLYQQEKEVKTTVNFFKNYSPVPPEEREDLINGSFKKSNPYNKYTNENKVFQFTEEFMEQIFSEKYEANSDISNKILSKQHKSEDDLSSQIIEKKFQEKRNKQNKI</sequence>
<accession>I7M671</accession>
<dbReference type="CDD" id="cd01122">
    <property type="entry name" value="Twinkle_C"/>
    <property type="match status" value="1"/>
</dbReference>
<evidence type="ECO:0000256" key="1">
    <source>
        <dbReference type="SAM" id="MobiDB-lite"/>
    </source>
</evidence>
<reference evidence="5" key="1">
    <citation type="journal article" date="2006" name="PLoS Biol.">
        <title>Macronuclear genome sequence of the ciliate Tetrahymena thermophila, a model eukaryote.</title>
        <authorList>
            <person name="Eisen J.A."/>
            <person name="Coyne R.S."/>
            <person name="Wu M."/>
            <person name="Wu D."/>
            <person name="Thiagarajan M."/>
            <person name="Wortman J.R."/>
            <person name="Badger J.H."/>
            <person name="Ren Q."/>
            <person name="Amedeo P."/>
            <person name="Jones K.M."/>
            <person name="Tallon L.J."/>
            <person name="Delcher A.L."/>
            <person name="Salzberg S.L."/>
            <person name="Silva J.C."/>
            <person name="Haas B.J."/>
            <person name="Majoros W.H."/>
            <person name="Farzad M."/>
            <person name="Carlton J.M."/>
            <person name="Smith R.K. Jr."/>
            <person name="Garg J."/>
            <person name="Pearlman R.E."/>
            <person name="Karrer K.M."/>
            <person name="Sun L."/>
            <person name="Manning G."/>
            <person name="Elde N.C."/>
            <person name="Turkewitz A.P."/>
            <person name="Asai D.J."/>
            <person name="Wilkes D.E."/>
            <person name="Wang Y."/>
            <person name="Cai H."/>
            <person name="Collins K."/>
            <person name="Stewart B.A."/>
            <person name="Lee S.R."/>
            <person name="Wilamowska K."/>
            <person name="Weinberg Z."/>
            <person name="Ruzzo W.L."/>
            <person name="Wloga D."/>
            <person name="Gaertig J."/>
            <person name="Frankel J."/>
            <person name="Tsao C.-C."/>
            <person name="Gorovsky M.A."/>
            <person name="Keeling P.J."/>
            <person name="Waller R.F."/>
            <person name="Patron N.J."/>
            <person name="Cherry J.M."/>
            <person name="Stover N.A."/>
            <person name="Krieger C.J."/>
            <person name="del Toro C."/>
            <person name="Ryder H.F."/>
            <person name="Williamson S.C."/>
            <person name="Barbeau R.A."/>
            <person name="Hamilton E.P."/>
            <person name="Orias E."/>
        </authorList>
    </citation>
    <scope>NUCLEOTIDE SEQUENCE [LARGE SCALE GENOMIC DNA]</scope>
    <source>
        <strain evidence="5">SB210</strain>
    </source>
</reference>
<feature type="compositionally biased region" description="Low complexity" evidence="1">
    <location>
        <begin position="781"/>
        <end position="801"/>
    </location>
</feature>
<dbReference type="SUPFAM" id="SSF56731">
    <property type="entry name" value="DNA primase core"/>
    <property type="match status" value="1"/>
</dbReference>
<dbReference type="EMBL" id="GG662490">
    <property type="protein sequence ID" value="EAR84473.1"/>
    <property type="molecule type" value="Genomic_DNA"/>
</dbReference>
<feature type="region of interest" description="Disordered" evidence="1">
    <location>
        <begin position="1060"/>
        <end position="1088"/>
    </location>
</feature>
<evidence type="ECO:0000313" key="4">
    <source>
        <dbReference type="EMBL" id="EAR84473.1"/>
    </source>
</evidence>
<dbReference type="InParanoid" id="I7M671"/>
<dbReference type="Gene3D" id="3.40.1360.10">
    <property type="match status" value="1"/>
</dbReference>
<feature type="domain" description="Toprim" evidence="2">
    <location>
        <begin position="351"/>
        <end position="430"/>
    </location>
</feature>
<feature type="compositionally biased region" description="Low complexity" evidence="1">
    <location>
        <begin position="810"/>
        <end position="819"/>
    </location>
</feature>
<feature type="compositionally biased region" description="Polar residues" evidence="1">
    <location>
        <begin position="51"/>
        <end position="71"/>
    </location>
</feature>
<dbReference type="CDD" id="cd01029">
    <property type="entry name" value="TOPRIM_primases"/>
    <property type="match status" value="1"/>
</dbReference>
<dbReference type="GeneID" id="7830812"/>
<organism evidence="4 5">
    <name type="scientific">Tetrahymena thermophila (strain SB210)</name>
    <dbReference type="NCBI Taxonomy" id="312017"/>
    <lineage>
        <taxon>Eukaryota</taxon>
        <taxon>Sar</taxon>
        <taxon>Alveolata</taxon>
        <taxon>Ciliophora</taxon>
        <taxon>Intramacronucleata</taxon>
        <taxon>Oligohymenophorea</taxon>
        <taxon>Hymenostomatida</taxon>
        <taxon>Tetrahymenina</taxon>
        <taxon>Tetrahymenidae</taxon>
        <taxon>Tetrahymena</taxon>
    </lineage>
</organism>
<feature type="domain" description="SF4 helicase" evidence="3">
    <location>
        <begin position="477"/>
        <end position="723"/>
    </location>
</feature>
<dbReference type="PANTHER" id="PTHR12873:SF0">
    <property type="entry name" value="TWINKLE MTDNA HELICASE"/>
    <property type="match status" value="1"/>
</dbReference>
<dbReference type="PANTHER" id="PTHR12873">
    <property type="entry name" value="T7-LIKE MITOCHONDRIAL DNA HELICASE"/>
    <property type="match status" value="1"/>
</dbReference>
<dbReference type="OrthoDB" id="275278at2759"/>
<dbReference type="Gene3D" id="3.40.50.300">
    <property type="entry name" value="P-loop containing nucleotide triphosphate hydrolases"/>
    <property type="match status" value="1"/>
</dbReference>
<dbReference type="Pfam" id="PF13155">
    <property type="entry name" value="Toprim_2"/>
    <property type="match status" value="1"/>
</dbReference>
<dbReference type="HOGENOM" id="CLU_285061_0_0_1"/>
<dbReference type="InterPro" id="IPR034154">
    <property type="entry name" value="TOPRIM_DnaG/twinkle"/>
</dbReference>
<dbReference type="SUPFAM" id="SSF52540">
    <property type="entry name" value="P-loop containing nucleoside triphosphate hydrolases"/>
    <property type="match status" value="1"/>
</dbReference>
<feature type="compositionally biased region" description="Polar residues" evidence="1">
    <location>
        <begin position="820"/>
        <end position="843"/>
    </location>
</feature>
<feature type="compositionally biased region" description="Low complexity" evidence="1">
    <location>
        <begin position="79"/>
        <end position="89"/>
    </location>
</feature>
<dbReference type="InterPro" id="IPR027032">
    <property type="entry name" value="Twinkle-like"/>
</dbReference>
<gene>
    <name evidence="4" type="ORF">TTHERM_00691710</name>
</gene>
<dbReference type="KEGG" id="tet:TTHERM_00691710"/>
<evidence type="ECO:0000259" key="2">
    <source>
        <dbReference type="PROSITE" id="PS50880"/>
    </source>
</evidence>
<dbReference type="GO" id="GO:0006260">
    <property type="term" value="P:DNA replication"/>
    <property type="evidence" value="ECO:0007669"/>
    <property type="project" value="InterPro"/>
</dbReference>
<dbReference type="PROSITE" id="PS51199">
    <property type="entry name" value="SF4_HELICASE"/>
    <property type="match status" value="1"/>
</dbReference>
<dbReference type="GO" id="GO:0005524">
    <property type="term" value="F:ATP binding"/>
    <property type="evidence" value="ECO:0007669"/>
    <property type="project" value="InterPro"/>
</dbReference>
<dbReference type="InterPro" id="IPR007694">
    <property type="entry name" value="DNA_helicase_DnaB-like_C"/>
</dbReference>
<feature type="compositionally biased region" description="Basic and acidic residues" evidence="1">
    <location>
        <begin position="1074"/>
        <end position="1088"/>
    </location>
</feature>
<proteinExistence type="predicted"/>
<dbReference type="InterPro" id="IPR006171">
    <property type="entry name" value="TOPRIM_dom"/>
</dbReference>
<dbReference type="Proteomes" id="UP000009168">
    <property type="component" value="Unassembled WGS sequence"/>
</dbReference>
<dbReference type="STRING" id="312017.I7M671"/>
<feature type="compositionally biased region" description="Basic and acidic residues" evidence="1">
    <location>
        <begin position="849"/>
        <end position="869"/>
    </location>
</feature>
<dbReference type="AlphaFoldDB" id="I7M671"/>
<dbReference type="eggNOG" id="KOG2373">
    <property type="taxonomic scope" value="Eukaryota"/>
</dbReference>